<dbReference type="EMBL" id="JABVXQ010000001">
    <property type="protein sequence ID" value="KAF6128451.1"/>
    <property type="molecule type" value="Genomic_DNA"/>
</dbReference>
<feature type="domain" description="AMP-dependent synthetase/ligase" evidence="2">
    <location>
        <begin position="9"/>
        <end position="289"/>
    </location>
</feature>
<dbReference type="GO" id="GO:0006629">
    <property type="term" value="P:lipid metabolic process"/>
    <property type="evidence" value="ECO:0007669"/>
    <property type="project" value="UniProtKB-KW"/>
</dbReference>
<dbReference type="PANTHER" id="PTHR44394">
    <property type="entry name" value="BETA-ALANINE-ACTIVATING ENZYME"/>
    <property type="match status" value="1"/>
</dbReference>
<evidence type="ECO:0000313" key="3">
    <source>
        <dbReference type="EMBL" id="KAF6128451.1"/>
    </source>
</evidence>
<dbReference type="PANTHER" id="PTHR44394:SF1">
    <property type="entry name" value="BETA-ALANINE-ACTIVATING ENZYME"/>
    <property type="match status" value="1"/>
</dbReference>
<dbReference type="Proteomes" id="UP000664940">
    <property type="component" value="Unassembled WGS sequence"/>
</dbReference>
<dbReference type="GO" id="GO:0043041">
    <property type="term" value="P:amino acid activation for nonribosomal peptide biosynthetic process"/>
    <property type="evidence" value="ECO:0007669"/>
    <property type="project" value="TreeGrafter"/>
</dbReference>
<dbReference type="InterPro" id="IPR042099">
    <property type="entry name" value="ANL_N_sf"/>
</dbReference>
<keyword evidence="1" id="KW-0443">Lipid metabolism</keyword>
<evidence type="ECO:0000256" key="1">
    <source>
        <dbReference type="ARBA" id="ARBA00023098"/>
    </source>
</evidence>
<dbReference type="SUPFAM" id="SSF56801">
    <property type="entry name" value="Acetyl-CoA synthetase-like"/>
    <property type="match status" value="1"/>
</dbReference>
<gene>
    <name evidence="3" type="ORF">HJG60_000023</name>
</gene>
<comment type="caution">
    <text evidence="3">The sequence shown here is derived from an EMBL/GenBank/DDBJ whole genome shotgun (WGS) entry which is preliminary data.</text>
</comment>
<reference evidence="3 4" key="1">
    <citation type="journal article" date="2020" name="Nature">
        <title>Six reference-quality genomes reveal evolution of bat adaptations.</title>
        <authorList>
            <person name="Jebb D."/>
            <person name="Huang Z."/>
            <person name="Pippel M."/>
            <person name="Hughes G.M."/>
            <person name="Lavrichenko K."/>
            <person name="Devanna P."/>
            <person name="Winkler S."/>
            <person name="Jermiin L.S."/>
            <person name="Skirmuntt E.C."/>
            <person name="Katzourakis A."/>
            <person name="Burkitt-Gray L."/>
            <person name="Ray D.A."/>
            <person name="Sullivan K.A.M."/>
            <person name="Roscito J.G."/>
            <person name="Kirilenko B.M."/>
            <person name="Davalos L.M."/>
            <person name="Corthals A.P."/>
            <person name="Power M.L."/>
            <person name="Jones G."/>
            <person name="Ransome R.D."/>
            <person name="Dechmann D.K.N."/>
            <person name="Locatelli A.G."/>
            <person name="Puechmaille S.J."/>
            <person name="Fedrigo O."/>
            <person name="Jarvis E.D."/>
            <person name="Hiller M."/>
            <person name="Vernes S.C."/>
            <person name="Myers E.W."/>
            <person name="Teeling E.C."/>
        </authorList>
    </citation>
    <scope>NUCLEOTIDE SEQUENCE [LARGE SCALE GENOMIC DNA]</scope>
    <source>
        <strain evidence="3">Bat1K_MPI-CBG_1</strain>
    </source>
</reference>
<protein>
    <submittedName>
        <fullName evidence="3">Aminoadipate-semialdehyde dehydrogenase</fullName>
    </submittedName>
</protein>
<evidence type="ECO:0000313" key="4">
    <source>
        <dbReference type="Proteomes" id="UP000664940"/>
    </source>
</evidence>
<dbReference type="InterPro" id="IPR020845">
    <property type="entry name" value="AMP-binding_CS"/>
</dbReference>
<dbReference type="Gene3D" id="3.40.50.12780">
    <property type="entry name" value="N-terminal domain of ligase-like"/>
    <property type="match status" value="1"/>
</dbReference>
<sequence length="295" mass="33247">MTLQELVHEAASIYSNKIAVCFDECNNQPPVYYTYKTLVNAASELSDFLLLHCDFQGIREIGLYCHPGVNVPSWILGILQLPAAYAPIDPDSPPALSTYFMKKCNLKYILVDKQQINKFRSSYETLLNTSETSTVEHNDLVLFRLHWKNAEVSWMLNDNKEECEKEKMTNSMSSENSSEGKSEELMDARLKHCLAYVLHTSGTTGIPKIVRVPHACIVPNIQHFRLLFEITQEDVLFLASPLTFDPSVVEIFVALSSGASLLIVPTAVKVFPSKLAAVLFSHHRVTVLQVHFRSK</sequence>
<dbReference type="InterPro" id="IPR052091">
    <property type="entry name" value="Beta-ala_Activ/Resist"/>
</dbReference>
<name>A0A834ET99_9CHIR</name>
<dbReference type="PROSITE" id="PS00455">
    <property type="entry name" value="AMP_BINDING"/>
    <property type="match status" value="1"/>
</dbReference>
<organism evidence="3 4">
    <name type="scientific">Phyllostomus discolor</name>
    <name type="common">pale spear-nosed bat</name>
    <dbReference type="NCBI Taxonomy" id="89673"/>
    <lineage>
        <taxon>Eukaryota</taxon>
        <taxon>Metazoa</taxon>
        <taxon>Chordata</taxon>
        <taxon>Craniata</taxon>
        <taxon>Vertebrata</taxon>
        <taxon>Euteleostomi</taxon>
        <taxon>Mammalia</taxon>
        <taxon>Eutheria</taxon>
        <taxon>Laurasiatheria</taxon>
        <taxon>Chiroptera</taxon>
        <taxon>Yangochiroptera</taxon>
        <taxon>Phyllostomidae</taxon>
        <taxon>Phyllostominae</taxon>
        <taxon>Phyllostomus</taxon>
    </lineage>
</organism>
<evidence type="ECO:0000259" key="2">
    <source>
        <dbReference type="Pfam" id="PF00501"/>
    </source>
</evidence>
<dbReference type="AlphaFoldDB" id="A0A834ET99"/>
<accession>A0A834ET99</accession>
<dbReference type="Pfam" id="PF00501">
    <property type="entry name" value="AMP-binding"/>
    <property type="match status" value="1"/>
</dbReference>
<proteinExistence type="predicted"/>
<dbReference type="InterPro" id="IPR000873">
    <property type="entry name" value="AMP-dep_synth/lig_dom"/>
</dbReference>